<dbReference type="InterPro" id="IPR051216">
    <property type="entry name" value="Teneurin"/>
</dbReference>
<dbReference type="PANTHER" id="PTHR11219:SF69">
    <property type="entry name" value="TENEURIN-A"/>
    <property type="match status" value="1"/>
</dbReference>
<dbReference type="EMBL" id="JADBJN010000001">
    <property type="protein sequence ID" value="KAG5682599.1"/>
    <property type="molecule type" value="Genomic_DNA"/>
</dbReference>
<dbReference type="AlphaFoldDB" id="A0A9J6CL67"/>
<dbReference type="OrthoDB" id="7913813at2759"/>
<dbReference type="InterPro" id="IPR056822">
    <property type="entry name" value="TEN_NHL"/>
</dbReference>
<keyword evidence="7" id="KW-1185">Reference proteome</keyword>
<gene>
    <name evidence="6" type="ORF">PVAND_011942</name>
</gene>
<dbReference type="Pfam" id="PF25021">
    <property type="entry name" value="TEN_NHL"/>
    <property type="match status" value="1"/>
</dbReference>
<dbReference type="GO" id="GO:0008045">
    <property type="term" value="P:motor neuron axon guidance"/>
    <property type="evidence" value="ECO:0007669"/>
    <property type="project" value="TreeGrafter"/>
</dbReference>
<feature type="transmembrane region" description="Helical" evidence="4">
    <location>
        <begin position="71"/>
        <end position="88"/>
    </location>
</feature>
<keyword evidence="2" id="KW-0677">Repeat</keyword>
<keyword evidence="1" id="KW-0245">EGF-like domain</keyword>
<proteinExistence type="predicted"/>
<accession>A0A9J6CL67</accession>
<dbReference type="PANTHER" id="PTHR11219">
    <property type="entry name" value="TENEURIN AND N-ACETYLGLUCOSAMINE-1-PHOSPHODIESTER ALPHA-N-ACETYLGLUCOSAMINIDASE"/>
    <property type="match status" value="1"/>
</dbReference>
<organism evidence="6 7">
    <name type="scientific">Polypedilum vanderplanki</name>
    <name type="common">Sleeping chironomid midge</name>
    <dbReference type="NCBI Taxonomy" id="319348"/>
    <lineage>
        <taxon>Eukaryota</taxon>
        <taxon>Metazoa</taxon>
        <taxon>Ecdysozoa</taxon>
        <taxon>Arthropoda</taxon>
        <taxon>Hexapoda</taxon>
        <taxon>Insecta</taxon>
        <taxon>Pterygota</taxon>
        <taxon>Neoptera</taxon>
        <taxon>Endopterygota</taxon>
        <taxon>Diptera</taxon>
        <taxon>Nematocera</taxon>
        <taxon>Chironomoidea</taxon>
        <taxon>Chironomidae</taxon>
        <taxon>Chironominae</taxon>
        <taxon>Polypedilum</taxon>
        <taxon>Polypedilum</taxon>
    </lineage>
</organism>
<evidence type="ECO:0000256" key="3">
    <source>
        <dbReference type="ARBA" id="ARBA00023157"/>
    </source>
</evidence>
<protein>
    <recommendedName>
        <fullName evidence="5">Teneurin NHL domain-containing protein</fullName>
    </recommendedName>
</protein>
<evidence type="ECO:0000256" key="4">
    <source>
        <dbReference type="SAM" id="Phobius"/>
    </source>
</evidence>
<keyword evidence="4" id="KW-1133">Transmembrane helix</keyword>
<feature type="transmembrane region" description="Helical" evidence="4">
    <location>
        <begin position="155"/>
        <end position="175"/>
    </location>
</feature>
<keyword evidence="3" id="KW-1015">Disulfide bond</keyword>
<evidence type="ECO:0000256" key="1">
    <source>
        <dbReference type="ARBA" id="ARBA00022536"/>
    </source>
</evidence>
<evidence type="ECO:0000259" key="5">
    <source>
        <dbReference type="Pfam" id="PF25021"/>
    </source>
</evidence>
<keyword evidence="4" id="KW-0812">Transmembrane</keyword>
<sequence>MSQIQVQIWKLLLGSGQRCIPGDDENCGDGGLAKMLVYLIQKASQYQQTEQCILLDGTNIRAVDNRGDYSHFKLVIMVIIIIGVQYHVKAHCKQVKFNFSGQQILLLVLSMEVCILLDDRLVMKLTSDMKIKVVAGNPLHCNVNATYDETALGTVLAIAFSQLVIYLLLIVIQGVST</sequence>
<name>A0A9J6CL67_POLVA</name>
<evidence type="ECO:0000313" key="7">
    <source>
        <dbReference type="Proteomes" id="UP001107558"/>
    </source>
</evidence>
<dbReference type="Proteomes" id="UP001107558">
    <property type="component" value="Chromosome 1"/>
</dbReference>
<comment type="caution">
    <text evidence="6">The sequence shown here is derived from an EMBL/GenBank/DDBJ whole genome shotgun (WGS) entry which is preliminary data.</text>
</comment>
<evidence type="ECO:0000256" key="2">
    <source>
        <dbReference type="ARBA" id="ARBA00022737"/>
    </source>
</evidence>
<keyword evidence="4" id="KW-0472">Membrane</keyword>
<reference evidence="6" key="1">
    <citation type="submission" date="2021-03" db="EMBL/GenBank/DDBJ databases">
        <title>Chromosome level genome of the anhydrobiotic midge Polypedilum vanderplanki.</title>
        <authorList>
            <person name="Yoshida Y."/>
            <person name="Kikawada T."/>
            <person name="Gusev O."/>
        </authorList>
    </citation>
    <scope>NUCLEOTIDE SEQUENCE</scope>
    <source>
        <strain evidence="6">NIAS01</strain>
        <tissue evidence="6">Whole body or cell culture</tissue>
    </source>
</reference>
<feature type="domain" description="Teneurin NHL" evidence="5">
    <location>
        <begin position="9"/>
        <end position="147"/>
    </location>
</feature>
<evidence type="ECO:0000313" key="6">
    <source>
        <dbReference type="EMBL" id="KAG5682599.1"/>
    </source>
</evidence>